<evidence type="ECO:0008006" key="4">
    <source>
        <dbReference type="Google" id="ProtNLM"/>
    </source>
</evidence>
<proteinExistence type="predicted"/>
<evidence type="ECO:0000256" key="1">
    <source>
        <dbReference type="SAM" id="SignalP"/>
    </source>
</evidence>
<evidence type="ECO:0000313" key="2">
    <source>
        <dbReference type="EnsemblMetazoa" id="CLYHEMP020056.1"/>
    </source>
</evidence>
<organism evidence="2 3">
    <name type="scientific">Clytia hemisphaerica</name>
    <dbReference type="NCBI Taxonomy" id="252671"/>
    <lineage>
        <taxon>Eukaryota</taxon>
        <taxon>Metazoa</taxon>
        <taxon>Cnidaria</taxon>
        <taxon>Hydrozoa</taxon>
        <taxon>Hydroidolina</taxon>
        <taxon>Leptothecata</taxon>
        <taxon>Obeliida</taxon>
        <taxon>Clytiidae</taxon>
        <taxon>Clytia</taxon>
    </lineage>
</organism>
<sequence>MDGLKKELKVIFVQLLLLLQSIHIIESLEHPLGIPPNDHGIQPQIYHKEVIRPMKGQIFQTIDVLSPEWSLEFQFRAYDRFDRWGGLFDFKGPSIDKNPRVLLFQTPETGQTRMRIISSVSGNSLHAVEFTIGNMNETNSVKIQQRYISNGQYLYSVFLNGKEKHSTLNTMAKQDYNVKMYFSDGLHKPAQIDVWNLKHTNFL</sequence>
<dbReference type="Proteomes" id="UP000594262">
    <property type="component" value="Unplaced"/>
</dbReference>
<dbReference type="AlphaFoldDB" id="A0A7M5XB79"/>
<feature type="chain" id="PRO_5029530691" description="Cnidarian restricted protein" evidence="1">
    <location>
        <begin position="28"/>
        <end position="203"/>
    </location>
</feature>
<dbReference type="GeneID" id="136823482"/>
<accession>A0A7M5XB79</accession>
<name>A0A7M5XB79_9CNID</name>
<feature type="signal peptide" evidence="1">
    <location>
        <begin position="1"/>
        <end position="27"/>
    </location>
</feature>
<keyword evidence="1" id="KW-0732">Signal</keyword>
<dbReference type="RefSeq" id="XP_066935773.1">
    <property type="nucleotide sequence ID" value="XM_067079672.1"/>
</dbReference>
<dbReference type="EnsemblMetazoa" id="CLYHEMT020056.1">
    <property type="protein sequence ID" value="CLYHEMP020056.1"/>
    <property type="gene ID" value="CLYHEMG020056"/>
</dbReference>
<dbReference type="OrthoDB" id="10647531at2759"/>
<reference evidence="2" key="1">
    <citation type="submission" date="2021-01" db="UniProtKB">
        <authorList>
            <consortium name="EnsemblMetazoa"/>
        </authorList>
    </citation>
    <scope>IDENTIFICATION</scope>
</reference>
<evidence type="ECO:0000313" key="3">
    <source>
        <dbReference type="Proteomes" id="UP000594262"/>
    </source>
</evidence>
<protein>
    <recommendedName>
        <fullName evidence="4">Cnidarian restricted protein</fullName>
    </recommendedName>
</protein>
<keyword evidence="3" id="KW-1185">Reference proteome</keyword>